<protein>
    <submittedName>
        <fullName evidence="2">Uncharacterized protein</fullName>
    </submittedName>
</protein>
<dbReference type="EnsemblMetazoa" id="AATE011043-RA">
    <property type="protein sequence ID" value="AATE011043-PA.1"/>
    <property type="gene ID" value="AATE011043"/>
</dbReference>
<sequence>MAVLRNIMGNPFDGAAPVDEQLQQHHSQHAGEAALEIDDLDTFVSQRVISLNAKNNEQTANSKNECVPNDVCSWHEKSTPVEKSMINVGQEHPQEQDSEYEGETFEQDVDD</sequence>
<organism evidence="2">
    <name type="scientific">Anopheles atroparvus</name>
    <name type="common">European mosquito</name>
    <dbReference type="NCBI Taxonomy" id="41427"/>
    <lineage>
        <taxon>Eukaryota</taxon>
        <taxon>Metazoa</taxon>
        <taxon>Ecdysozoa</taxon>
        <taxon>Arthropoda</taxon>
        <taxon>Hexapoda</taxon>
        <taxon>Insecta</taxon>
        <taxon>Pterygota</taxon>
        <taxon>Neoptera</taxon>
        <taxon>Endopterygota</taxon>
        <taxon>Diptera</taxon>
        <taxon>Nematocera</taxon>
        <taxon>Culicoidea</taxon>
        <taxon>Culicidae</taxon>
        <taxon>Anophelinae</taxon>
        <taxon>Anopheles</taxon>
    </lineage>
</organism>
<evidence type="ECO:0000256" key="1">
    <source>
        <dbReference type="SAM" id="MobiDB-lite"/>
    </source>
</evidence>
<feature type="region of interest" description="Disordered" evidence="1">
    <location>
        <begin position="89"/>
        <end position="111"/>
    </location>
</feature>
<name>A0A182J494_ANOAO</name>
<proteinExistence type="predicted"/>
<evidence type="ECO:0000313" key="2">
    <source>
        <dbReference type="EnsemblMetazoa" id="AATE011043-PA.1"/>
    </source>
</evidence>
<feature type="compositionally biased region" description="Acidic residues" evidence="1">
    <location>
        <begin position="96"/>
        <end position="111"/>
    </location>
</feature>
<dbReference type="AlphaFoldDB" id="A0A182J494"/>
<reference evidence="2" key="1">
    <citation type="submission" date="2022-08" db="UniProtKB">
        <authorList>
            <consortium name="EnsemblMetazoa"/>
        </authorList>
    </citation>
    <scope>IDENTIFICATION</scope>
    <source>
        <strain evidence="2">EBRO</strain>
    </source>
</reference>
<dbReference type="VEuPathDB" id="VectorBase:AATE011043"/>
<accession>A0A182J494</accession>